<keyword evidence="1" id="KW-0472">Membrane</keyword>
<feature type="transmembrane region" description="Helical" evidence="1">
    <location>
        <begin position="262"/>
        <end position="285"/>
    </location>
</feature>
<gene>
    <name evidence="3" type="ORF">B0H63DRAFT_468447</name>
</gene>
<evidence type="ECO:0000256" key="1">
    <source>
        <dbReference type="SAM" id="Phobius"/>
    </source>
</evidence>
<keyword evidence="1" id="KW-1133">Transmembrane helix</keyword>
<proteinExistence type="predicted"/>
<comment type="caution">
    <text evidence="3">The sequence shown here is derived from an EMBL/GenBank/DDBJ whole genome shotgun (WGS) entry which is preliminary data.</text>
</comment>
<dbReference type="EMBL" id="JAULSW010000003">
    <property type="protein sequence ID" value="KAK3386829.1"/>
    <property type="molecule type" value="Genomic_DNA"/>
</dbReference>
<feature type="transmembrane region" description="Helical" evidence="1">
    <location>
        <begin position="389"/>
        <end position="411"/>
    </location>
</feature>
<keyword evidence="4" id="KW-1185">Reference proteome</keyword>
<feature type="transmembrane region" description="Helical" evidence="1">
    <location>
        <begin position="432"/>
        <end position="454"/>
    </location>
</feature>
<organism evidence="3 4">
    <name type="scientific">Podospora didyma</name>
    <dbReference type="NCBI Taxonomy" id="330526"/>
    <lineage>
        <taxon>Eukaryota</taxon>
        <taxon>Fungi</taxon>
        <taxon>Dikarya</taxon>
        <taxon>Ascomycota</taxon>
        <taxon>Pezizomycotina</taxon>
        <taxon>Sordariomycetes</taxon>
        <taxon>Sordariomycetidae</taxon>
        <taxon>Sordariales</taxon>
        <taxon>Podosporaceae</taxon>
        <taxon>Podospora</taxon>
    </lineage>
</organism>
<protein>
    <submittedName>
        <fullName evidence="3">Uncharacterized protein</fullName>
    </submittedName>
</protein>
<evidence type="ECO:0000256" key="2">
    <source>
        <dbReference type="SAM" id="SignalP"/>
    </source>
</evidence>
<feature type="chain" id="PRO_5042139400" evidence="2">
    <location>
        <begin position="21"/>
        <end position="477"/>
    </location>
</feature>
<dbReference type="PANTHER" id="PTHR35043">
    <property type="entry name" value="TRANSCRIPTION FACTOR DOMAIN-CONTAINING PROTEIN"/>
    <property type="match status" value="1"/>
</dbReference>
<feature type="signal peptide" evidence="2">
    <location>
        <begin position="1"/>
        <end position="20"/>
    </location>
</feature>
<dbReference type="Proteomes" id="UP001285441">
    <property type="component" value="Unassembled WGS sequence"/>
</dbReference>
<feature type="transmembrane region" description="Helical" evidence="1">
    <location>
        <begin position="357"/>
        <end position="377"/>
    </location>
</feature>
<accession>A0AAE0U186</accession>
<evidence type="ECO:0000313" key="3">
    <source>
        <dbReference type="EMBL" id="KAK3386829.1"/>
    </source>
</evidence>
<dbReference type="PANTHER" id="PTHR35043:SF7">
    <property type="entry name" value="TRANSCRIPTION FACTOR DOMAIN-CONTAINING PROTEIN"/>
    <property type="match status" value="1"/>
</dbReference>
<sequence>MATTIFAVLSLAFWLNLASAQSNLTTESTRSDGRVGWTAPEGRRSILGIIWSCLSIFLVCSWKCVHLNVPTPEESRGGWKKFRLWKWQVPYWPKPPLRAKWRRKISWMVLISIAPEFGVGVAAHEWLEARETLREVNRDDLSMAHAFYANMGGILCRVISTNKHRPEKEEELHPQLEVIPAPRDVEQPKSMDLRYDRSPTWHKVEREYVAKLGVLSLPGVISDMTEEQIHDRSKSDAFTKIFAIVQSLWLVLQSIARAVNGLAISELELATMAFVACALVMYLFWWDKPFGVEERHEIIQILPLPEEGTAKHHHGKVSYEGHEFCHPGERVTQLDSEFRAPDLLFPGQDNLLHKDNLTAIAFNVTGMAFSGIHLAAWNWEFPTNLIQTLWRAFALTAFVRSIAPVIFWHVVPIVSRVIPSRSSFDLTDLAAYILYFLLFSYVFSRIAVLFLIIYCFSSMPASVYEEVDWMAFIPHFS</sequence>
<keyword evidence="2" id="KW-0732">Signal</keyword>
<keyword evidence="1" id="KW-0812">Transmembrane</keyword>
<name>A0AAE0U186_9PEZI</name>
<reference evidence="3" key="2">
    <citation type="submission" date="2023-06" db="EMBL/GenBank/DDBJ databases">
        <authorList>
            <consortium name="Lawrence Berkeley National Laboratory"/>
            <person name="Haridas S."/>
            <person name="Hensen N."/>
            <person name="Bonometti L."/>
            <person name="Westerberg I."/>
            <person name="Brannstrom I.O."/>
            <person name="Guillou S."/>
            <person name="Cros-Aarteil S."/>
            <person name="Calhoun S."/>
            <person name="Kuo A."/>
            <person name="Mondo S."/>
            <person name="Pangilinan J."/>
            <person name="Riley R."/>
            <person name="LaButti K."/>
            <person name="Andreopoulos B."/>
            <person name="Lipzen A."/>
            <person name="Chen C."/>
            <person name="Yanf M."/>
            <person name="Daum C."/>
            <person name="Ng V."/>
            <person name="Clum A."/>
            <person name="Steindorff A."/>
            <person name="Ohm R."/>
            <person name="Martin F."/>
            <person name="Silar P."/>
            <person name="Natvig D."/>
            <person name="Lalanne C."/>
            <person name="Gautier V."/>
            <person name="Ament-velasquez S.L."/>
            <person name="Kruys A."/>
            <person name="Hutchinson M.I."/>
            <person name="Powell A.J."/>
            <person name="Barry K."/>
            <person name="Miller A.N."/>
            <person name="Grigoriev I.V."/>
            <person name="Debuchy R."/>
            <person name="Gladieux P."/>
            <person name="Thoren M.H."/>
            <person name="Johannesson H."/>
        </authorList>
    </citation>
    <scope>NUCLEOTIDE SEQUENCE</scope>
    <source>
        <strain evidence="3">CBS 232.78</strain>
    </source>
</reference>
<reference evidence="3" key="1">
    <citation type="journal article" date="2023" name="Mol. Phylogenet. Evol.">
        <title>Genome-scale phylogeny and comparative genomics of the fungal order Sordariales.</title>
        <authorList>
            <person name="Hensen N."/>
            <person name="Bonometti L."/>
            <person name="Westerberg I."/>
            <person name="Brannstrom I.O."/>
            <person name="Guillou S."/>
            <person name="Cros-Aarteil S."/>
            <person name="Calhoun S."/>
            <person name="Haridas S."/>
            <person name="Kuo A."/>
            <person name="Mondo S."/>
            <person name="Pangilinan J."/>
            <person name="Riley R."/>
            <person name="LaButti K."/>
            <person name="Andreopoulos B."/>
            <person name="Lipzen A."/>
            <person name="Chen C."/>
            <person name="Yan M."/>
            <person name="Daum C."/>
            <person name="Ng V."/>
            <person name="Clum A."/>
            <person name="Steindorff A."/>
            <person name="Ohm R.A."/>
            <person name="Martin F."/>
            <person name="Silar P."/>
            <person name="Natvig D.O."/>
            <person name="Lalanne C."/>
            <person name="Gautier V."/>
            <person name="Ament-Velasquez S.L."/>
            <person name="Kruys A."/>
            <person name="Hutchinson M.I."/>
            <person name="Powell A.J."/>
            <person name="Barry K."/>
            <person name="Miller A.N."/>
            <person name="Grigoriev I.V."/>
            <person name="Debuchy R."/>
            <person name="Gladieux P."/>
            <person name="Hiltunen Thoren M."/>
            <person name="Johannesson H."/>
        </authorList>
    </citation>
    <scope>NUCLEOTIDE SEQUENCE</scope>
    <source>
        <strain evidence="3">CBS 232.78</strain>
    </source>
</reference>
<dbReference type="AlphaFoldDB" id="A0AAE0U186"/>
<evidence type="ECO:0000313" key="4">
    <source>
        <dbReference type="Proteomes" id="UP001285441"/>
    </source>
</evidence>